<dbReference type="AlphaFoldDB" id="A0A9D4FHY4"/>
<dbReference type="EMBL" id="JAIWYP010000007">
    <property type="protein sequence ID" value="KAH3798642.1"/>
    <property type="molecule type" value="Genomic_DNA"/>
</dbReference>
<reference evidence="1" key="1">
    <citation type="journal article" date="2019" name="bioRxiv">
        <title>The Genome of the Zebra Mussel, Dreissena polymorpha: A Resource for Invasive Species Research.</title>
        <authorList>
            <person name="McCartney M.A."/>
            <person name="Auch B."/>
            <person name="Kono T."/>
            <person name="Mallez S."/>
            <person name="Zhang Y."/>
            <person name="Obille A."/>
            <person name="Becker A."/>
            <person name="Abrahante J.E."/>
            <person name="Garbe J."/>
            <person name="Badalamenti J.P."/>
            <person name="Herman A."/>
            <person name="Mangelson H."/>
            <person name="Liachko I."/>
            <person name="Sullivan S."/>
            <person name="Sone E.D."/>
            <person name="Koren S."/>
            <person name="Silverstein K.A.T."/>
            <person name="Beckman K.B."/>
            <person name="Gohl D.M."/>
        </authorList>
    </citation>
    <scope>NUCLEOTIDE SEQUENCE</scope>
    <source>
        <strain evidence="1">Duluth1</strain>
        <tissue evidence="1">Whole animal</tissue>
    </source>
</reference>
<evidence type="ECO:0000313" key="2">
    <source>
        <dbReference type="Proteomes" id="UP000828390"/>
    </source>
</evidence>
<accession>A0A9D4FHY4</accession>
<gene>
    <name evidence="1" type="ORF">DPMN_152243</name>
</gene>
<organism evidence="1 2">
    <name type="scientific">Dreissena polymorpha</name>
    <name type="common">Zebra mussel</name>
    <name type="synonym">Mytilus polymorpha</name>
    <dbReference type="NCBI Taxonomy" id="45954"/>
    <lineage>
        <taxon>Eukaryota</taxon>
        <taxon>Metazoa</taxon>
        <taxon>Spiralia</taxon>
        <taxon>Lophotrochozoa</taxon>
        <taxon>Mollusca</taxon>
        <taxon>Bivalvia</taxon>
        <taxon>Autobranchia</taxon>
        <taxon>Heteroconchia</taxon>
        <taxon>Euheterodonta</taxon>
        <taxon>Imparidentia</taxon>
        <taxon>Neoheterodontei</taxon>
        <taxon>Myida</taxon>
        <taxon>Dreissenoidea</taxon>
        <taxon>Dreissenidae</taxon>
        <taxon>Dreissena</taxon>
    </lineage>
</organism>
<dbReference type="Proteomes" id="UP000828390">
    <property type="component" value="Unassembled WGS sequence"/>
</dbReference>
<proteinExistence type="predicted"/>
<keyword evidence="2" id="KW-1185">Reference proteome</keyword>
<protein>
    <submittedName>
        <fullName evidence="1">Uncharacterized protein</fullName>
    </submittedName>
</protein>
<comment type="caution">
    <text evidence="1">The sequence shown here is derived from an EMBL/GenBank/DDBJ whole genome shotgun (WGS) entry which is preliminary data.</text>
</comment>
<evidence type="ECO:0000313" key="1">
    <source>
        <dbReference type="EMBL" id="KAH3798642.1"/>
    </source>
</evidence>
<name>A0A9D4FHY4_DREPO</name>
<reference evidence="1" key="2">
    <citation type="submission" date="2020-11" db="EMBL/GenBank/DDBJ databases">
        <authorList>
            <person name="McCartney M.A."/>
            <person name="Auch B."/>
            <person name="Kono T."/>
            <person name="Mallez S."/>
            <person name="Becker A."/>
            <person name="Gohl D.M."/>
            <person name="Silverstein K.A.T."/>
            <person name="Koren S."/>
            <person name="Bechman K.B."/>
            <person name="Herman A."/>
            <person name="Abrahante J.E."/>
            <person name="Garbe J."/>
        </authorList>
    </citation>
    <scope>NUCLEOTIDE SEQUENCE</scope>
    <source>
        <strain evidence="1">Duluth1</strain>
        <tissue evidence="1">Whole animal</tissue>
    </source>
</reference>
<sequence>MSRQRSEPNNINEFKLPDMFVAQLNVSADSLMAPEGGPVWDVLPCCGYMSAQADFRAPVLAPNTTPSVLT</sequence>